<accession>A0ACB8F090</accession>
<dbReference type="Proteomes" id="UP000827872">
    <property type="component" value="Linkage Group LG12"/>
</dbReference>
<name>A0ACB8F090_9SAUR</name>
<dbReference type="EMBL" id="CM037625">
    <property type="protein sequence ID" value="KAH7998611.1"/>
    <property type="molecule type" value="Genomic_DNA"/>
</dbReference>
<organism evidence="1 2">
    <name type="scientific">Sphaerodactylus townsendi</name>
    <dbReference type="NCBI Taxonomy" id="933632"/>
    <lineage>
        <taxon>Eukaryota</taxon>
        <taxon>Metazoa</taxon>
        <taxon>Chordata</taxon>
        <taxon>Craniata</taxon>
        <taxon>Vertebrata</taxon>
        <taxon>Euteleostomi</taxon>
        <taxon>Lepidosauria</taxon>
        <taxon>Squamata</taxon>
        <taxon>Bifurcata</taxon>
        <taxon>Gekkota</taxon>
        <taxon>Sphaerodactylidae</taxon>
        <taxon>Sphaerodactylus</taxon>
    </lineage>
</organism>
<sequence length="182" mass="19770">MAGLKGNQTISSGWPEPRNPAMEPSVRGSRHPYGLDLPSSRCRRRLLPKEVQTLPASEGLGLRKAPAVPQQKSKKQSKEVASQPWRRSPALPPTVSSLGSGPKYCGEVKWADLIANCPEKPCTPAPSKPTGPGTEKKMTKSDKRPRLTKTAMAAEETPSSDKESFPDNLSKESSRSSIARKR</sequence>
<protein>
    <submittedName>
        <fullName evidence="1">Uncharacterized protein</fullName>
    </submittedName>
</protein>
<evidence type="ECO:0000313" key="1">
    <source>
        <dbReference type="EMBL" id="KAH7998611.1"/>
    </source>
</evidence>
<keyword evidence="2" id="KW-1185">Reference proteome</keyword>
<comment type="caution">
    <text evidence="1">The sequence shown here is derived from an EMBL/GenBank/DDBJ whole genome shotgun (WGS) entry which is preliminary data.</text>
</comment>
<reference evidence="1" key="1">
    <citation type="submission" date="2021-08" db="EMBL/GenBank/DDBJ databases">
        <title>The first chromosome-level gecko genome reveals the dynamic sex chromosomes of Neotropical dwarf geckos (Sphaerodactylidae: Sphaerodactylus).</title>
        <authorList>
            <person name="Pinto B.J."/>
            <person name="Keating S.E."/>
            <person name="Gamble T."/>
        </authorList>
    </citation>
    <scope>NUCLEOTIDE SEQUENCE</scope>
    <source>
        <strain evidence="1">TG3544</strain>
    </source>
</reference>
<gene>
    <name evidence="1" type="ORF">K3G42_018441</name>
</gene>
<evidence type="ECO:0000313" key="2">
    <source>
        <dbReference type="Proteomes" id="UP000827872"/>
    </source>
</evidence>
<proteinExistence type="predicted"/>